<dbReference type="RefSeq" id="WP_274258689.1">
    <property type="nucleotide sequence ID" value="NZ_CP117884.1"/>
</dbReference>
<dbReference type="Proteomes" id="UP001220377">
    <property type="component" value="Chromosome"/>
</dbReference>
<gene>
    <name evidence="4" type="ORF">PQ472_07285</name>
</gene>
<evidence type="ECO:0000256" key="1">
    <source>
        <dbReference type="SAM" id="MobiDB-lite"/>
    </source>
</evidence>
<accession>A0ABY7WUX6</accession>
<dbReference type="EMBL" id="CP117884">
    <property type="protein sequence ID" value="WDF81730.1"/>
    <property type="molecule type" value="Genomic_DNA"/>
</dbReference>
<evidence type="ECO:0000256" key="3">
    <source>
        <dbReference type="SAM" id="SignalP"/>
    </source>
</evidence>
<feature type="region of interest" description="Disordered" evidence="1">
    <location>
        <begin position="45"/>
        <end position="125"/>
    </location>
</feature>
<keyword evidence="3" id="KW-0732">Signal</keyword>
<evidence type="ECO:0000313" key="4">
    <source>
        <dbReference type="EMBL" id="WDF81730.1"/>
    </source>
</evidence>
<proteinExistence type="predicted"/>
<dbReference type="NCBIfam" id="TIGR01167">
    <property type="entry name" value="LPXTG_anchor"/>
    <property type="match status" value="1"/>
</dbReference>
<feature type="transmembrane region" description="Helical" evidence="2">
    <location>
        <begin position="145"/>
        <end position="164"/>
    </location>
</feature>
<feature type="compositionally biased region" description="Polar residues" evidence="1">
    <location>
        <begin position="106"/>
        <end position="117"/>
    </location>
</feature>
<name>A0ABY7WUX6_9LACO</name>
<feature type="signal peptide" evidence="3">
    <location>
        <begin position="1"/>
        <end position="28"/>
    </location>
</feature>
<keyword evidence="2" id="KW-0812">Transmembrane</keyword>
<sequence>MVKFRGLIRTLMVVAALFLAAPGLNALAETSTGAFVVTDDGGSHHNNGGTNTGNGTGNGSGTNTGTDNGGGSQTDLPNTSGNGHQSGGNGNANGQHHVHGNGGSQTGLPATSGNTRGTGQGELPTVGRERLAGNLPQLGSQQLQWIGYAGLLLLGLIALLGSRLRREGDAS</sequence>
<keyword evidence="5" id="KW-1185">Reference proteome</keyword>
<organism evidence="4 5">
    <name type="scientific">Lacticaseibacillus pabuli</name>
    <dbReference type="NCBI Taxonomy" id="3025672"/>
    <lineage>
        <taxon>Bacteria</taxon>
        <taxon>Bacillati</taxon>
        <taxon>Bacillota</taxon>
        <taxon>Bacilli</taxon>
        <taxon>Lactobacillales</taxon>
        <taxon>Lactobacillaceae</taxon>
        <taxon>Lacticaseibacillus</taxon>
    </lineage>
</organism>
<keyword evidence="2" id="KW-1133">Transmembrane helix</keyword>
<feature type="compositionally biased region" description="Gly residues" evidence="1">
    <location>
        <begin position="50"/>
        <end position="72"/>
    </location>
</feature>
<evidence type="ECO:0000313" key="5">
    <source>
        <dbReference type="Proteomes" id="UP001220377"/>
    </source>
</evidence>
<feature type="chain" id="PRO_5045583830" evidence="3">
    <location>
        <begin position="29"/>
        <end position="171"/>
    </location>
</feature>
<reference evidence="4 5" key="1">
    <citation type="submission" date="2023-02" db="EMBL/GenBank/DDBJ databases">
        <title>Genome sequence of Lacticaseibacillus sp. KACC 23028.</title>
        <authorList>
            <person name="Kim S."/>
            <person name="Heo J."/>
            <person name="Kwon S.-W."/>
        </authorList>
    </citation>
    <scope>NUCLEOTIDE SEQUENCE [LARGE SCALE GENOMIC DNA]</scope>
    <source>
        <strain evidence="4 5">KACC 23028</strain>
    </source>
</reference>
<protein>
    <submittedName>
        <fullName evidence="4">LPXTG cell wall anchor domain-containing protein</fullName>
    </submittedName>
</protein>
<keyword evidence="2" id="KW-0472">Membrane</keyword>
<evidence type="ECO:0000256" key="2">
    <source>
        <dbReference type="SAM" id="Phobius"/>
    </source>
</evidence>